<feature type="signal peptide" evidence="1">
    <location>
        <begin position="1"/>
        <end position="24"/>
    </location>
</feature>
<sequence>MLRDIHNLLVFLLFLTLGPRHVHSVKESNEMCGMSIHAADMDGVDSFSAVEGTWAVPTFFDSSEANFFRTGVALCCGDDCLMRLTAIMWVWGGQRRKTASLEIEVTPNFLTVMVPEEHAIDLNPGDIIKFRVAVHSEDTAELQFTKFYDYINPHTLTVRLTLERRLDHNAILHLSFHTDYVQDEHITSEGWGYKGVDKPKFCGDSAWWYLSDKFVRLLDDGPKLTSPFSPVLVADHRLETAGNKTLPGDLMLSPFARYWSLVRRNALGDDKAVCSTSGFVDSGMMIMHTSNNWMVYGAGLGNSSEVEEA</sequence>
<keyword evidence="3" id="KW-1185">Reference proteome</keyword>
<evidence type="ECO:0000313" key="2">
    <source>
        <dbReference type="EMBL" id="KAL1836853.1"/>
    </source>
</evidence>
<evidence type="ECO:0000313" key="3">
    <source>
        <dbReference type="Proteomes" id="UP001583172"/>
    </source>
</evidence>
<dbReference type="EMBL" id="JAZGSY010000358">
    <property type="protein sequence ID" value="KAL1836853.1"/>
    <property type="molecule type" value="Genomic_DNA"/>
</dbReference>
<feature type="chain" id="PRO_5046540087" evidence="1">
    <location>
        <begin position="25"/>
        <end position="309"/>
    </location>
</feature>
<accession>A0ABR3V695</accession>
<protein>
    <submittedName>
        <fullName evidence="2">Uncharacterized protein</fullName>
    </submittedName>
</protein>
<reference evidence="2 3" key="1">
    <citation type="journal article" date="2024" name="Commun. Biol.">
        <title>Comparative genomic analysis of thermophilic fungi reveals convergent evolutionary adaptations and gene losses.</title>
        <authorList>
            <person name="Steindorff A.S."/>
            <person name="Aguilar-Pontes M.V."/>
            <person name="Robinson A.J."/>
            <person name="Andreopoulos B."/>
            <person name="LaButti K."/>
            <person name="Kuo A."/>
            <person name="Mondo S."/>
            <person name="Riley R."/>
            <person name="Otillar R."/>
            <person name="Haridas S."/>
            <person name="Lipzen A."/>
            <person name="Grimwood J."/>
            <person name="Schmutz J."/>
            <person name="Clum A."/>
            <person name="Reid I.D."/>
            <person name="Moisan M.C."/>
            <person name="Butler G."/>
            <person name="Nguyen T.T.M."/>
            <person name="Dewar K."/>
            <person name="Conant G."/>
            <person name="Drula E."/>
            <person name="Henrissat B."/>
            <person name="Hansel C."/>
            <person name="Singer S."/>
            <person name="Hutchinson M.I."/>
            <person name="de Vries R.P."/>
            <person name="Natvig D.O."/>
            <person name="Powell A.J."/>
            <person name="Tsang A."/>
            <person name="Grigoriev I.V."/>
        </authorList>
    </citation>
    <scope>NUCLEOTIDE SEQUENCE [LARGE SCALE GENOMIC DNA]</scope>
    <source>
        <strain evidence="2 3">CBS 620.91</strain>
    </source>
</reference>
<organism evidence="2 3">
    <name type="scientific">Humicola insolens</name>
    <name type="common">Soft-rot fungus</name>
    <dbReference type="NCBI Taxonomy" id="85995"/>
    <lineage>
        <taxon>Eukaryota</taxon>
        <taxon>Fungi</taxon>
        <taxon>Dikarya</taxon>
        <taxon>Ascomycota</taxon>
        <taxon>Pezizomycotina</taxon>
        <taxon>Sordariomycetes</taxon>
        <taxon>Sordariomycetidae</taxon>
        <taxon>Sordariales</taxon>
        <taxon>Chaetomiaceae</taxon>
        <taxon>Mycothermus</taxon>
    </lineage>
</organism>
<proteinExistence type="predicted"/>
<dbReference type="Proteomes" id="UP001583172">
    <property type="component" value="Unassembled WGS sequence"/>
</dbReference>
<comment type="caution">
    <text evidence="2">The sequence shown here is derived from an EMBL/GenBank/DDBJ whole genome shotgun (WGS) entry which is preliminary data.</text>
</comment>
<name>A0ABR3V695_HUMIN</name>
<evidence type="ECO:0000256" key="1">
    <source>
        <dbReference type="SAM" id="SignalP"/>
    </source>
</evidence>
<gene>
    <name evidence="2" type="ORF">VTJ49DRAFT_4586</name>
</gene>
<keyword evidence="1" id="KW-0732">Signal</keyword>